<dbReference type="PANTHER" id="PTHR45766:SF6">
    <property type="entry name" value="SWI_SNF-RELATED MATRIX-ASSOCIATED ACTIN-DEPENDENT REGULATOR OF CHROMATIN SUBFAMILY A-LIKE PROTEIN 1"/>
    <property type="match status" value="1"/>
</dbReference>
<protein>
    <recommendedName>
        <fullName evidence="6">Helicase</fullName>
    </recommendedName>
</protein>
<dbReference type="GO" id="GO:0120545">
    <property type="term" value="F:nucleic acid conformation isomerase activity"/>
    <property type="evidence" value="ECO:0007669"/>
    <property type="project" value="UniProtKB-ARBA"/>
</dbReference>
<dbReference type="EMBL" id="NEXF01000302">
    <property type="protein sequence ID" value="PSO07205.1"/>
    <property type="molecule type" value="Genomic_DNA"/>
</dbReference>
<dbReference type="SMART" id="SM00487">
    <property type="entry name" value="DEXDc"/>
    <property type="match status" value="1"/>
</dbReference>
<evidence type="ECO:0000313" key="4">
    <source>
        <dbReference type="EMBL" id="PSO07205.1"/>
    </source>
</evidence>
<feature type="domain" description="Helicase C-terminal" evidence="3">
    <location>
        <begin position="367"/>
        <end position="525"/>
    </location>
</feature>
<dbReference type="PANTHER" id="PTHR45766">
    <property type="entry name" value="DNA ANNEALING HELICASE AND ENDONUCLEASE ZRANB3 FAMILY MEMBER"/>
    <property type="match status" value="1"/>
</dbReference>
<dbReference type="GO" id="GO:0005524">
    <property type="term" value="F:ATP binding"/>
    <property type="evidence" value="ECO:0007669"/>
    <property type="project" value="InterPro"/>
</dbReference>
<dbReference type="GO" id="GO:0016787">
    <property type="term" value="F:hydrolase activity"/>
    <property type="evidence" value="ECO:0007669"/>
    <property type="project" value="UniProtKB-KW"/>
</dbReference>
<dbReference type="InterPro" id="IPR038718">
    <property type="entry name" value="SNF2-like_sf"/>
</dbReference>
<sequence>MPLANPKYGLYVATLTHHPLAPVVLSNGVQALPHQLAALYGGFKGHDRCPSPFPHKVGGLLRAGFPVNSLIADETGLGKTVISGLFIFSLLLRGLARDVAIVAPKAVVGQWQDELFHKFGLYFKLIGDGDGFLDLMEDLKHDTGLRFIASVDLIKGGRGRDFVASLPGKRLDLAVIDEAHHVITRDDTLRSEVATELAEKSKSLMLMSATPFRGYYEAEYKRVSALLGNNFLYIRRFKDNAVRADGKPIFPKRVSYTVEIGLDPRSYQLYSKLKGFIESSPLSQLTKLVLLKRLSSSLYALYMTLSRLHSFEPEDPFLEETDDVSGVEPDMRGKRGDVRSPTGKLEAALDVLKANLGSEEITLKEQELIKLLRPLIKDAKVVVFTEYKATLDRLMGVLSRTGIVFRYVHGGMDIEERRRAVTTFWTDERVRVFLATDAAGEGINLQVAAYQVNYDIPWSPLKLEQRFGRIHRYGQEHTTQVYNMAVKGTLDDRILEVVMRKLDIAVKLLGDWVFDYIGTAIKPEELRKILLEGRDTITERSIIEAFSALKRETHDPGYDKGPLQEGLGALRRYVSEYLGVNRGIDVNVLELLRVSGSAIQDINNGVIKGLVDVPFAVYKVDHRIGSLVFLEREDKWFVNPLTKERIGVSELEQHITRYVEETGQFYGFKKGRVELYGI</sequence>
<evidence type="ECO:0000259" key="3">
    <source>
        <dbReference type="PROSITE" id="PS51194"/>
    </source>
</evidence>
<dbReference type="InterPro" id="IPR014001">
    <property type="entry name" value="Helicase_ATP-bd"/>
</dbReference>
<name>A0A2R6C8H8_9ARCH</name>
<proteinExistence type="predicted"/>
<dbReference type="GO" id="GO:0140097">
    <property type="term" value="F:catalytic activity, acting on DNA"/>
    <property type="evidence" value="ECO:0007669"/>
    <property type="project" value="UniProtKB-ARBA"/>
</dbReference>
<dbReference type="PROSITE" id="PS51192">
    <property type="entry name" value="HELICASE_ATP_BIND_1"/>
    <property type="match status" value="1"/>
</dbReference>
<keyword evidence="1" id="KW-0378">Hydrolase</keyword>
<comment type="caution">
    <text evidence="4">The sequence shown here is derived from an EMBL/GenBank/DDBJ whole genome shotgun (WGS) entry which is preliminary data.</text>
</comment>
<gene>
    <name evidence="4" type="ORF">B9Q04_12130</name>
</gene>
<dbReference type="Gene3D" id="3.40.50.300">
    <property type="entry name" value="P-loop containing nucleotide triphosphate hydrolases"/>
    <property type="match status" value="1"/>
</dbReference>
<dbReference type="InterPro" id="IPR049730">
    <property type="entry name" value="SNF2/RAD54-like_C"/>
</dbReference>
<evidence type="ECO:0000259" key="2">
    <source>
        <dbReference type="PROSITE" id="PS51192"/>
    </source>
</evidence>
<dbReference type="Gene3D" id="3.40.50.10810">
    <property type="entry name" value="Tandem AAA-ATPase domain"/>
    <property type="match status" value="1"/>
</dbReference>
<dbReference type="SUPFAM" id="SSF52540">
    <property type="entry name" value="P-loop containing nucleoside triphosphate hydrolases"/>
    <property type="match status" value="2"/>
</dbReference>
<dbReference type="Pfam" id="PF00271">
    <property type="entry name" value="Helicase_C"/>
    <property type="match status" value="1"/>
</dbReference>
<accession>A0A2R6C8H8</accession>
<organism evidence="4 5">
    <name type="scientific">Candidatus Marsarchaeota G2 archaeon BE_D</name>
    <dbReference type="NCBI Taxonomy" id="1978158"/>
    <lineage>
        <taxon>Archaea</taxon>
        <taxon>Candidatus Marsarchaeota</taxon>
        <taxon>Candidatus Marsarchaeota group 2</taxon>
    </lineage>
</organism>
<evidence type="ECO:0000256" key="1">
    <source>
        <dbReference type="ARBA" id="ARBA00022801"/>
    </source>
</evidence>
<reference evidence="4 5" key="1">
    <citation type="submission" date="2017-04" db="EMBL/GenBank/DDBJ databases">
        <title>Novel microbial lineages endemic to geothermal iron-oxide mats fill important gaps in the evolutionary history of Archaea.</title>
        <authorList>
            <person name="Jay Z.J."/>
            <person name="Beam J.P."/>
            <person name="Dlakic M."/>
            <person name="Rusch D.B."/>
            <person name="Kozubal M.A."/>
            <person name="Inskeep W.P."/>
        </authorList>
    </citation>
    <scope>NUCLEOTIDE SEQUENCE [LARGE SCALE GENOMIC DNA]</scope>
    <source>
        <strain evidence="4">BE_D</strain>
    </source>
</reference>
<evidence type="ECO:0008006" key="6">
    <source>
        <dbReference type="Google" id="ProtNLM"/>
    </source>
</evidence>
<dbReference type="InterPro" id="IPR001650">
    <property type="entry name" value="Helicase_C-like"/>
</dbReference>
<feature type="domain" description="Helicase ATP-binding" evidence="2">
    <location>
        <begin position="60"/>
        <end position="229"/>
    </location>
</feature>
<dbReference type="AlphaFoldDB" id="A0A2R6C8H8"/>
<dbReference type="PROSITE" id="PS51194">
    <property type="entry name" value="HELICASE_CTER"/>
    <property type="match status" value="1"/>
</dbReference>
<dbReference type="CDD" id="cd18793">
    <property type="entry name" value="SF2_C_SNF"/>
    <property type="match status" value="1"/>
</dbReference>
<evidence type="ECO:0000313" key="5">
    <source>
        <dbReference type="Proteomes" id="UP000242015"/>
    </source>
</evidence>
<dbReference type="InterPro" id="IPR027417">
    <property type="entry name" value="P-loop_NTPase"/>
</dbReference>
<dbReference type="Pfam" id="PF00176">
    <property type="entry name" value="SNF2-rel_dom"/>
    <property type="match status" value="1"/>
</dbReference>
<dbReference type="Proteomes" id="UP000242015">
    <property type="component" value="Unassembled WGS sequence"/>
</dbReference>
<dbReference type="SMART" id="SM00490">
    <property type="entry name" value="HELICc"/>
    <property type="match status" value="1"/>
</dbReference>
<dbReference type="InterPro" id="IPR000330">
    <property type="entry name" value="SNF2_N"/>
</dbReference>